<reference evidence="2" key="3">
    <citation type="submission" date="2018-07" db="EMBL/GenBank/DDBJ databases">
        <title>WGS assembly of Glycine max.</title>
        <authorList>
            <person name="Schmutz J."/>
            <person name="Cannon S."/>
            <person name="Schlueter J."/>
            <person name="Ma J."/>
            <person name="Mitros T."/>
            <person name="Nelson W."/>
            <person name="Hyten D."/>
            <person name="Song Q."/>
            <person name="Thelen J."/>
            <person name="Cheng J."/>
            <person name="Xu D."/>
            <person name="Hellsten U."/>
            <person name="May G."/>
            <person name="Yu Y."/>
            <person name="Sakurai T."/>
            <person name="Umezawa T."/>
            <person name="Bhattacharyya M."/>
            <person name="Sandhu D."/>
            <person name="Valliyodan B."/>
            <person name="Lindquist E."/>
            <person name="Peto M."/>
            <person name="Grant D."/>
            <person name="Shu S."/>
            <person name="Goodstein D."/>
            <person name="Barry K."/>
            <person name="Futrell-Griggs M."/>
            <person name="Abernathy B."/>
            <person name="Du J."/>
            <person name="Tian Z."/>
            <person name="Zhu L."/>
            <person name="Gill N."/>
            <person name="Joshi T."/>
            <person name="Libault M."/>
            <person name="Sethuraman A."/>
            <person name="Zhang X."/>
            <person name="Shinozaki K."/>
            <person name="Nguyen H."/>
            <person name="Wing R."/>
            <person name="Cregan P."/>
            <person name="Specht J."/>
            <person name="Grimwood J."/>
            <person name="Rokhsar D."/>
            <person name="Stacey G."/>
            <person name="Shoemaker R."/>
            <person name="Jackson S."/>
        </authorList>
    </citation>
    <scope>NUCLEOTIDE SEQUENCE</scope>
    <source>
        <tissue evidence="2">Callus</tissue>
    </source>
</reference>
<dbReference type="Proteomes" id="UP000008827">
    <property type="component" value="Chromosome 19"/>
</dbReference>
<keyword evidence="4" id="KW-1185">Reference proteome</keyword>
<gene>
    <name evidence="2" type="ORF">GLYMA_19G088800</name>
</gene>
<accession>A0A2K7FFP1</accession>
<feature type="compositionally biased region" description="Polar residues" evidence="1">
    <location>
        <begin position="266"/>
        <end position="275"/>
    </location>
</feature>
<evidence type="ECO:0000313" key="3">
    <source>
        <dbReference type="EnsemblPlants" id="KRG94494"/>
    </source>
</evidence>
<organism evidence="2">
    <name type="scientific">Glycine max</name>
    <name type="common">Soybean</name>
    <name type="synonym">Glycine hispida</name>
    <dbReference type="NCBI Taxonomy" id="3847"/>
    <lineage>
        <taxon>Eukaryota</taxon>
        <taxon>Viridiplantae</taxon>
        <taxon>Streptophyta</taxon>
        <taxon>Embryophyta</taxon>
        <taxon>Tracheophyta</taxon>
        <taxon>Spermatophyta</taxon>
        <taxon>Magnoliopsida</taxon>
        <taxon>eudicotyledons</taxon>
        <taxon>Gunneridae</taxon>
        <taxon>Pentapetalae</taxon>
        <taxon>rosids</taxon>
        <taxon>fabids</taxon>
        <taxon>Fabales</taxon>
        <taxon>Fabaceae</taxon>
        <taxon>Papilionoideae</taxon>
        <taxon>50 kb inversion clade</taxon>
        <taxon>NPAAA clade</taxon>
        <taxon>indigoferoid/millettioid clade</taxon>
        <taxon>Phaseoleae</taxon>
        <taxon>Glycine</taxon>
        <taxon>Glycine subgen. Soja</taxon>
    </lineage>
</organism>
<dbReference type="InterPro" id="IPR040256">
    <property type="entry name" value="At4g02000-like"/>
</dbReference>
<evidence type="ECO:0000313" key="4">
    <source>
        <dbReference type="Proteomes" id="UP000008827"/>
    </source>
</evidence>
<dbReference type="InParanoid" id="A0A0R0EWG1"/>
<name>A0A0R0EWG1_SOYBN</name>
<feature type="region of interest" description="Disordered" evidence="1">
    <location>
        <begin position="233"/>
        <end position="275"/>
    </location>
</feature>
<dbReference type="EMBL" id="CM000852">
    <property type="protein sequence ID" value="KRG94494.2"/>
    <property type="molecule type" value="Genomic_DNA"/>
</dbReference>
<protein>
    <submittedName>
        <fullName evidence="2 3">Uncharacterized protein</fullName>
    </submittedName>
</protein>
<feature type="compositionally biased region" description="Low complexity" evidence="1">
    <location>
        <begin position="247"/>
        <end position="263"/>
    </location>
</feature>
<dbReference type="PANTHER" id="PTHR31286:SF171">
    <property type="entry name" value="CCHC-TYPE DOMAIN-CONTAINING PROTEIN"/>
    <property type="match status" value="1"/>
</dbReference>
<dbReference type="Gramene" id="KRG94494">
    <property type="protein sequence ID" value="KRG94494"/>
    <property type="gene ID" value="GLYMA_19G088800"/>
</dbReference>
<reference evidence="2 3" key="1">
    <citation type="journal article" date="2010" name="Nature">
        <title>Genome sequence of the palaeopolyploid soybean.</title>
        <authorList>
            <person name="Schmutz J."/>
            <person name="Cannon S.B."/>
            <person name="Schlueter J."/>
            <person name="Ma J."/>
            <person name="Mitros T."/>
            <person name="Nelson W."/>
            <person name="Hyten D.L."/>
            <person name="Song Q."/>
            <person name="Thelen J.J."/>
            <person name="Cheng J."/>
            <person name="Xu D."/>
            <person name="Hellsten U."/>
            <person name="May G.D."/>
            <person name="Yu Y."/>
            <person name="Sakurai T."/>
            <person name="Umezawa T."/>
            <person name="Bhattacharyya M.K."/>
            <person name="Sandhu D."/>
            <person name="Valliyodan B."/>
            <person name="Lindquist E."/>
            <person name="Peto M."/>
            <person name="Grant D."/>
            <person name="Shu S."/>
            <person name="Goodstein D."/>
            <person name="Barry K."/>
            <person name="Futrell-Griggs M."/>
            <person name="Abernathy B."/>
            <person name="Du J."/>
            <person name="Tian Z."/>
            <person name="Zhu L."/>
            <person name="Gill N."/>
            <person name="Joshi T."/>
            <person name="Libault M."/>
            <person name="Sethuraman A."/>
            <person name="Zhang X.-C."/>
            <person name="Shinozaki K."/>
            <person name="Nguyen H.T."/>
            <person name="Wing R.A."/>
            <person name="Cregan P."/>
            <person name="Specht J."/>
            <person name="Grimwood J."/>
            <person name="Rokhsar D."/>
            <person name="Stacey G."/>
            <person name="Shoemaker R.C."/>
            <person name="Jackson S.A."/>
        </authorList>
    </citation>
    <scope>NUCLEOTIDE SEQUENCE</scope>
    <source>
        <strain evidence="3">cv. Williams 82</strain>
        <tissue evidence="2">Callus</tissue>
    </source>
</reference>
<evidence type="ECO:0000313" key="2">
    <source>
        <dbReference type="EMBL" id="KRG94494.2"/>
    </source>
</evidence>
<dbReference type="EnsemblPlants" id="KRG94494">
    <property type="protein sequence ID" value="KRG94494"/>
    <property type="gene ID" value="GLYMA_19G088800"/>
</dbReference>
<reference evidence="3" key="2">
    <citation type="submission" date="2018-02" db="UniProtKB">
        <authorList>
            <consortium name="EnsemblPlants"/>
        </authorList>
    </citation>
    <scope>IDENTIFICATION</scope>
    <source>
        <strain evidence="3">Williams 82</strain>
    </source>
</reference>
<dbReference type="PANTHER" id="PTHR31286">
    <property type="entry name" value="GLYCINE-RICH CELL WALL STRUCTURAL PROTEIN 1.8-LIKE"/>
    <property type="match status" value="1"/>
</dbReference>
<accession>A0A0R0EWG1</accession>
<proteinExistence type="predicted"/>
<feature type="region of interest" description="Disordered" evidence="1">
    <location>
        <begin position="14"/>
        <end position="38"/>
    </location>
</feature>
<evidence type="ECO:0000256" key="1">
    <source>
        <dbReference type="SAM" id="MobiDB-lite"/>
    </source>
</evidence>
<sequence length="465" mass="51642">MANPKVLVFFASVTGDGGSGKDPLDGGDSVSPPSPAKVSFRNKTMVNKEKPVSRPHIDLLKENLTKIEYEDDNPLKPKVVIADLLFEGLCTPWQDTLVVKLLRKKLGFNLMKERLSRICKLKVCFDLMDVEATIDKTMVWIRFPGLNLFFYDESILMALAAVVENPVRVDSNTLDVRRGCFARVCVEVDFNKPVAEKWDHWYKVEYEGLHRICAHCGCYYHVSRDCKVVGSSKGISGEAPRIPVQPPSQGGTSSGQTSAATPQGVPPTSSSITNSINAHSMANHDKTIVTANQQLSKENVTQPGEPVNGEWLVVRRKNHKNQVEKKQKDFVFKGLQGFFFNLFKNQIQSANQEAYLSNHGHVIANLDANNEKKILPEVISKSKHPRKDIDTPIVQMLKNASLAKQKVWKKCHVGMAVAIVGPSTSKSPNVNNVDHEGTLAMDIQQPSLGNVEELNTQKEFIDNAM</sequence>
<dbReference type="AlphaFoldDB" id="A0A0R0EWG1"/>